<dbReference type="Pfam" id="PF11871">
    <property type="entry name" value="DUF3391"/>
    <property type="match status" value="1"/>
</dbReference>
<dbReference type="AlphaFoldDB" id="A0A420E9K7"/>
<protein>
    <submittedName>
        <fullName evidence="2">HD-GYP domain-containing protein</fullName>
    </submittedName>
</protein>
<dbReference type="InterPro" id="IPR037522">
    <property type="entry name" value="HD_GYP_dom"/>
</dbReference>
<evidence type="ECO:0000313" key="2">
    <source>
        <dbReference type="EMBL" id="RKF15812.1"/>
    </source>
</evidence>
<dbReference type="PANTHER" id="PTHR43155">
    <property type="entry name" value="CYCLIC DI-GMP PHOSPHODIESTERASE PA4108-RELATED"/>
    <property type="match status" value="1"/>
</dbReference>
<accession>A0A420E9K7</accession>
<dbReference type="InterPro" id="IPR003607">
    <property type="entry name" value="HD/PDEase_dom"/>
</dbReference>
<proteinExistence type="predicted"/>
<dbReference type="CDD" id="cd00077">
    <property type="entry name" value="HDc"/>
    <property type="match status" value="1"/>
</dbReference>
<evidence type="ECO:0000313" key="3">
    <source>
        <dbReference type="Proteomes" id="UP000286482"/>
    </source>
</evidence>
<organism evidence="2 3">
    <name type="scientific">Alginatibacterium sediminis</name>
    <dbReference type="NCBI Taxonomy" id="2164068"/>
    <lineage>
        <taxon>Bacteria</taxon>
        <taxon>Pseudomonadati</taxon>
        <taxon>Pseudomonadota</taxon>
        <taxon>Gammaproteobacteria</taxon>
        <taxon>Alteromonadales</taxon>
        <taxon>Alteromonadaceae</taxon>
        <taxon>Alginatibacterium</taxon>
    </lineage>
</organism>
<dbReference type="RefSeq" id="WP_120355898.1">
    <property type="nucleotide sequence ID" value="NZ_RAQO01000008.1"/>
</dbReference>
<dbReference type="GO" id="GO:0008081">
    <property type="term" value="F:phosphoric diester hydrolase activity"/>
    <property type="evidence" value="ECO:0007669"/>
    <property type="project" value="UniProtKB-ARBA"/>
</dbReference>
<evidence type="ECO:0000259" key="1">
    <source>
        <dbReference type="PROSITE" id="PS51832"/>
    </source>
</evidence>
<comment type="caution">
    <text evidence="2">The sequence shown here is derived from an EMBL/GenBank/DDBJ whole genome shotgun (WGS) entry which is preliminary data.</text>
</comment>
<dbReference type="Pfam" id="PF13487">
    <property type="entry name" value="HD_5"/>
    <property type="match status" value="1"/>
</dbReference>
<dbReference type="Proteomes" id="UP000286482">
    <property type="component" value="Unassembled WGS sequence"/>
</dbReference>
<dbReference type="InterPro" id="IPR021812">
    <property type="entry name" value="DUF3391"/>
</dbReference>
<feature type="domain" description="HD-GYP" evidence="1">
    <location>
        <begin position="132"/>
        <end position="328"/>
    </location>
</feature>
<reference evidence="2 3" key="1">
    <citation type="submission" date="2018-09" db="EMBL/GenBank/DDBJ databases">
        <authorList>
            <person name="Wang Z."/>
        </authorList>
    </citation>
    <scope>NUCLEOTIDE SEQUENCE [LARGE SCALE GENOMIC DNA]</scope>
    <source>
        <strain evidence="2 3">ALS 81</strain>
    </source>
</reference>
<dbReference type="SUPFAM" id="SSF109604">
    <property type="entry name" value="HD-domain/PDEase-like"/>
    <property type="match status" value="1"/>
</dbReference>
<keyword evidence="3" id="KW-1185">Reference proteome</keyword>
<dbReference type="PANTHER" id="PTHR43155:SF2">
    <property type="entry name" value="CYCLIC DI-GMP PHOSPHODIESTERASE PA4108"/>
    <property type="match status" value="1"/>
</dbReference>
<name>A0A420E9K7_9ALTE</name>
<dbReference type="InterPro" id="IPR006675">
    <property type="entry name" value="HDIG_dom"/>
</dbReference>
<dbReference type="EMBL" id="RAQO01000008">
    <property type="protein sequence ID" value="RKF15812.1"/>
    <property type="molecule type" value="Genomic_DNA"/>
</dbReference>
<sequence>MPVTPTHSTEVKPRFQEFAVSQLQIGMYVDSILSQSGKAELKQSGRIGKAEHIEILRKKGVLTVKVDWQRSKVEQPKDAEEKSPESKVKNVAAAKRMFQEAKSLQSKYFQQLRQGEPIDLQEMEEIASGLVDALGEFSEALMVLSKLRAKDKYLLEHSLNVGMLLAYFGRYLGMERDVQSQLVMGGMLHDIGKINTPDAILHKPGRLTEAEFVVMREHVVHSRLILEKQEGISQIMMDVAANHHEHIDGNGYPRHLKEDQLSIYSRMATLVDVYDALTADRVYKSGMPPTKAFGILLKGSGSQFETGLLEKFIRCMGVYPIGTLVQLKSGRLGFVTNRHASKPMRPTLRLVYNAKTSMHIEVVDLDLSKTPHDEIEAAVSARDFGLDIQNYVQ</sequence>
<dbReference type="OrthoDB" id="9764808at2"/>
<dbReference type="Gene3D" id="1.10.3210.10">
    <property type="entry name" value="Hypothetical protein af1432"/>
    <property type="match status" value="1"/>
</dbReference>
<dbReference type="SMART" id="SM00471">
    <property type="entry name" value="HDc"/>
    <property type="match status" value="1"/>
</dbReference>
<gene>
    <name evidence="2" type="ORF">DBZ36_15675</name>
</gene>
<dbReference type="NCBIfam" id="TIGR00277">
    <property type="entry name" value="HDIG"/>
    <property type="match status" value="1"/>
</dbReference>
<dbReference type="PROSITE" id="PS51832">
    <property type="entry name" value="HD_GYP"/>
    <property type="match status" value="1"/>
</dbReference>